<dbReference type="Proteomes" id="UP001164286">
    <property type="component" value="Unassembled WGS sequence"/>
</dbReference>
<evidence type="ECO:0000313" key="1">
    <source>
        <dbReference type="EMBL" id="KAI9633513.1"/>
    </source>
</evidence>
<dbReference type="EMBL" id="JAKWFO010000008">
    <property type="protein sequence ID" value="KAI9633513.1"/>
    <property type="molecule type" value="Genomic_DNA"/>
</dbReference>
<comment type="caution">
    <text evidence="1">The sequence shown here is derived from an EMBL/GenBank/DDBJ whole genome shotgun (WGS) entry which is preliminary data.</text>
</comment>
<evidence type="ECO:0000313" key="2">
    <source>
        <dbReference type="Proteomes" id="UP001164286"/>
    </source>
</evidence>
<gene>
    <name evidence="1" type="ORF">MKK02DRAFT_38166</name>
</gene>
<dbReference type="AlphaFoldDB" id="A0AA38H3D9"/>
<name>A0AA38H3D9_9TREE</name>
<keyword evidence="2" id="KW-1185">Reference proteome</keyword>
<dbReference type="RefSeq" id="XP_052943290.1">
    <property type="nucleotide sequence ID" value="XM_053089966.1"/>
</dbReference>
<reference evidence="1" key="1">
    <citation type="journal article" date="2022" name="G3 (Bethesda)">
        <title>High quality genome of the basidiomycete yeast Dioszegia hungarica PDD-24b-2 isolated from cloud water.</title>
        <authorList>
            <person name="Jarrige D."/>
            <person name="Haridas S."/>
            <person name="Bleykasten-Grosshans C."/>
            <person name="Joly M."/>
            <person name="Nadalig T."/>
            <person name="Sancelme M."/>
            <person name="Vuilleumier S."/>
            <person name="Grigoriev I.V."/>
            <person name="Amato P."/>
            <person name="Bringel F."/>
        </authorList>
    </citation>
    <scope>NUCLEOTIDE SEQUENCE</scope>
    <source>
        <strain evidence="1">PDD-24b-2</strain>
    </source>
</reference>
<dbReference type="GeneID" id="77729171"/>
<accession>A0AA38H3D9</accession>
<sequence length="74" mass="8194">MDNLGVSPTDFDPLPRDPIELPPHYKNAKDGSVMCKAHANPSCKSCFGWKKQINKLHKEGKKVAKKTKPSGSNF</sequence>
<organism evidence="1 2">
    <name type="scientific">Dioszegia hungarica</name>
    <dbReference type="NCBI Taxonomy" id="4972"/>
    <lineage>
        <taxon>Eukaryota</taxon>
        <taxon>Fungi</taxon>
        <taxon>Dikarya</taxon>
        <taxon>Basidiomycota</taxon>
        <taxon>Agaricomycotina</taxon>
        <taxon>Tremellomycetes</taxon>
        <taxon>Tremellales</taxon>
        <taxon>Bulleribasidiaceae</taxon>
        <taxon>Dioszegia</taxon>
    </lineage>
</organism>
<protein>
    <submittedName>
        <fullName evidence="1">Uncharacterized protein</fullName>
    </submittedName>
</protein>
<proteinExistence type="predicted"/>